<feature type="transmembrane region" description="Helical" evidence="6">
    <location>
        <begin position="43"/>
        <end position="65"/>
    </location>
</feature>
<comment type="similarity">
    <text evidence="2">Belongs to the cation transport ATPase (P-type) (TC 3.A.3) family. Type IB subfamily.</text>
</comment>
<evidence type="ECO:0000256" key="4">
    <source>
        <dbReference type="ARBA" id="ARBA00022989"/>
    </source>
</evidence>
<evidence type="ECO:0000313" key="7">
    <source>
        <dbReference type="EMBL" id="CAK7345838.1"/>
    </source>
</evidence>
<protein>
    <submittedName>
        <fullName evidence="7">Uncharacterized protein</fullName>
    </submittedName>
</protein>
<dbReference type="GO" id="GO:0022857">
    <property type="term" value="F:transmembrane transporter activity"/>
    <property type="evidence" value="ECO:0007669"/>
    <property type="project" value="TreeGrafter"/>
</dbReference>
<gene>
    <name evidence="7" type="ORF">DCAF_LOCUS18500</name>
</gene>
<evidence type="ECO:0000256" key="6">
    <source>
        <dbReference type="SAM" id="Phobius"/>
    </source>
</evidence>
<feature type="transmembrane region" description="Helical" evidence="6">
    <location>
        <begin position="77"/>
        <end position="101"/>
    </location>
</feature>
<dbReference type="Proteomes" id="UP001314170">
    <property type="component" value="Unassembled WGS sequence"/>
</dbReference>
<sequence length="286" mass="31531">MESTVWAGTINLNAEDCVVAKMAKLVEEAQNSRSQTQRFIDRCAQYCTPVVIIIATGFAMVPLALRVHNPNHWFHLPLVVLVSACPCALILSTPVATFFALTKAATAGLLIKGGDYLETLAKIKAMAFEKTGTITRREFVVTDFQSLNYDIGIDILLYWASSIESKSSHPMAAVLVNYERSHSIELRPENVEDFQNFPGGVHGKIDGRDTYIENREIACRARSGAVPTMEGDIRRGKTIGYVLVALTKILKRCNVIPKIDGSLAISVRAHARTKNVGTQERVVRNV</sequence>
<evidence type="ECO:0000256" key="2">
    <source>
        <dbReference type="ARBA" id="ARBA00006024"/>
    </source>
</evidence>
<proteinExistence type="inferred from homology"/>
<evidence type="ECO:0000256" key="1">
    <source>
        <dbReference type="ARBA" id="ARBA00004370"/>
    </source>
</evidence>
<dbReference type="EMBL" id="CAWUPB010001168">
    <property type="protein sequence ID" value="CAK7345838.1"/>
    <property type="molecule type" value="Genomic_DNA"/>
</dbReference>
<organism evidence="7 8">
    <name type="scientific">Dovyalis caffra</name>
    <dbReference type="NCBI Taxonomy" id="77055"/>
    <lineage>
        <taxon>Eukaryota</taxon>
        <taxon>Viridiplantae</taxon>
        <taxon>Streptophyta</taxon>
        <taxon>Embryophyta</taxon>
        <taxon>Tracheophyta</taxon>
        <taxon>Spermatophyta</taxon>
        <taxon>Magnoliopsida</taxon>
        <taxon>eudicotyledons</taxon>
        <taxon>Gunneridae</taxon>
        <taxon>Pentapetalae</taxon>
        <taxon>rosids</taxon>
        <taxon>fabids</taxon>
        <taxon>Malpighiales</taxon>
        <taxon>Salicaceae</taxon>
        <taxon>Flacourtieae</taxon>
        <taxon>Dovyalis</taxon>
    </lineage>
</organism>
<comment type="caution">
    <text evidence="7">The sequence shown here is derived from an EMBL/GenBank/DDBJ whole genome shotgun (WGS) entry which is preliminary data.</text>
</comment>
<evidence type="ECO:0000313" key="8">
    <source>
        <dbReference type="Proteomes" id="UP001314170"/>
    </source>
</evidence>
<dbReference type="SUPFAM" id="SSF81665">
    <property type="entry name" value="Calcium ATPase, transmembrane domain M"/>
    <property type="match status" value="1"/>
</dbReference>
<dbReference type="PANTHER" id="PTHR48085:SF5">
    <property type="entry name" value="CADMIUM_ZINC-TRANSPORTING ATPASE HMA4-RELATED"/>
    <property type="match status" value="1"/>
</dbReference>
<dbReference type="GO" id="GO:0016020">
    <property type="term" value="C:membrane"/>
    <property type="evidence" value="ECO:0007669"/>
    <property type="project" value="UniProtKB-SubCell"/>
</dbReference>
<keyword evidence="4 6" id="KW-1133">Transmembrane helix</keyword>
<dbReference type="NCBIfam" id="TIGR01494">
    <property type="entry name" value="ATPase_P-type"/>
    <property type="match status" value="1"/>
</dbReference>
<dbReference type="GO" id="GO:0016887">
    <property type="term" value="F:ATP hydrolysis activity"/>
    <property type="evidence" value="ECO:0007669"/>
    <property type="project" value="InterPro"/>
</dbReference>
<dbReference type="InterPro" id="IPR001757">
    <property type="entry name" value="P_typ_ATPase"/>
</dbReference>
<comment type="subcellular location">
    <subcellularLocation>
        <location evidence="1">Membrane</location>
    </subcellularLocation>
</comment>
<dbReference type="AlphaFoldDB" id="A0AAV1S4R3"/>
<evidence type="ECO:0000256" key="5">
    <source>
        <dbReference type="ARBA" id="ARBA00023136"/>
    </source>
</evidence>
<keyword evidence="5 6" id="KW-0472">Membrane</keyword>
<evidence type="ECO:0000256" key="3">
    <source>
        <dbReference type="ARBA" id="ARBA00022692"/>
    </source>
</evidence>
<dbReference type="PANTHER" id="PTHR48085">
    <property type="entry name" value="CADMIUM/ZINC-TRANSPORTING ATPASE HMA2-RELATED"/>
    <property type="match status" value="1"/>
</dbReference>
<dbReference type="Gene3D" id="3.40.1110.10">
    <property type="entry name" value="Calcium-transporting ATPase, cytoplasmic domain N"/>
    <property type="match status" value="1"/>
</dbReference>
<keyword evidence="8" id="KW-1185">Reference proteome</keyword>
<dbReference type="InterPro" id="IPR023299">
    <property type="entry name" value="ATPase_P-typ_cyto_dom_N"/>
</dbReference>
<dbReference type="FunFam" id="3.40.1110.10:FF:000043">
    <property type="entry name" value="Putative cadmium/zinc-transporting ATPase 3"/>
    <property type="match status" value="1"/>
</dbReference>
<keyword evidence="3 6" id="KW-0812">Transmembrane</keyword>
<dbReference type="InterPro" id="IPR051014">
    <property type="entry name" value="Cation_Transport_ATPase_IB"/>
</dbReference>
<dbReference type="SUPFAM" id="SSF81660">
    <property type="entry name" value="Metal cation-transporting ATPase, ATP-binding domain N"/>
    <property type="match status" value="1"/>
</dbReference>
<dbReference type="GO" id="GO:0005524">
    <property type="term" value="F:ATP binding"/>
    <property type="evidence" value="ECO:0007669"/>
    <property type="project" value="InterPro"/>
</dbReference>
<dbReference type="InterPro" id="IPR023298">
    <property type="entry name" value="ATPase_P-typ_TM_dom_sf"/>
</dbReference>
<reference evidence="7 8" key="1">
    <citation type="submission" date="2024-01" db="EMBL/GenBank/DDBJ databases">
        <authorList>
            <person name="Waweru B."/>
        </authorList>
    </citation>
    <scope>NUCLEOTIDE SEQUENCE [LARGE SCALE GENOMIC DNA]</scope>
</reference>
<name>A0AAV1S4R3_9ROSI</name>
<dbReference type="Gene3D" id="1.20.1110.10">
    <property type="entry name" value="Calcium-transporting ATPase, transmembrane domain"/>
    <property type="match status" value="1"/>
</dbReference>
<accession>A0AAV1S4R3</accession>